<feature type="compositionally biased region" description="Polar residues" evidence="1">
    <location>
        <begin position="391"/>
        <end position="410"/>
    </location>
</feature>
<comment type="caution">
    <text evidence="2">The sequence shown here is derived from an EMBL/GenBank/DDBJ whole genome shotgun (WGS) entry which is preliminary data.</text>
</comment>
<feature type="compositionally biased region" description="Low complexity" evidence="1">
    <location>
        <begin position="84"/>
        <end position="97"/>
    </location>
</feature>
<feature type="compositionally biased region" description="Low complexity" evidence="1">
    <location>
        <begin position="918"/>
        <end position="928"/>
    </location>
</feature>
<dbReference type="EMBL" id="LGRN01000225">
    <property type="protein sequence ID" value="OJD14353.1"/>
    <property type="molecule type" value="Genomic_DNA"/>
</dbReference>
<gene>
    <name evidence="2" type="ORF">AJ78_05288</name>
</gene>
<feature type="compositionally biased region" description="Polar residues" evidence="1">
    <location>
        <begin position="1055"/>
        <end position="1067"/>
    </location>
</feature>
<feature type="compositionally biased region" description="Polar residues" evidence="1">
    <location>
        <begin position="1077"/>
        <end position="1096"/>
    </location>
</feature>
<sequence>MAFQPINPNPSPSAQTAAVQAFRASQTNATISTAAAAAALRRHTPTPTSVESIQTKRMLRRQLSAASVGTAAQLHTQNGRLHRSSSSGSMTTRTFRGQPPADPGSIAGSNERNISPVPPLPQSFLAHRRAASLDPSYRAINPPQNSSRSPGARSPTSRCPRSPRALSSLPELERQGSRSSINFSYPTHARPNSPPQSPVKISARKSPVSDEARDTDEELSQSLIVARTSTFNTPPTTTTTRGSKSYPDLGAIHGNYDESTSSGTEPTTHATAEIEISVSPEERDFTLSHHTHPANPNLSTHGEAAEVNHHLSGELHSPKTQPPLQYDDREGQAITDQHIMYPSEAHAPKTHQADEPTDPTDISKTQQLHGSTGYVETDKATLPTGSAIDLTLSTDTGSTPYMASETPSQSRAHDPVDSTPADPSNERHHSLSPARTTRFSDHLAVSLTGERLHDPPPRSMSPGKSALKHPTPQSSPGDGSAHHWSKSLQTHSEPSDSVSSESDDGQRAEGKKRAPKVSFEDEPEVVGTAAMSSISQGSPVSSSPPWVSGPKYSSFARNGLRFNTNNGNGEDAFDEVMKPRPALPSFGSVRGRRGLTDDHNKGRIHDGSPSTKMFGSGNTFSGILHQGKHTHSHDPMTSPTNAPLPPEVTSVEGTGYDSMSEQSSSSDDIADPHDFIPPGDSITSFAPSDIQRASGDSHDIVNESAGGGLGMSDNVPVISIHPATPAIAEERNSNEWTRIPGEFPSPMPHSEHETPQLSTESAQQPRSATTDSAPHPKSASIPSDDGDESDDSGESVYSDAAENLSDLDGDGFGSINAIVDSPVSHGSSYTHTPPPDSPTRSKADKKRSSDVLLQRNELRNSSPLGGVYTNAPLPIVEEEVLPLSASSSNRGKNMDGIGGGRHVKSQRLQRKFDRQERTSTTADSTRTAQVNENTVNSDQVVPNGRLTHSSTKSSRDVAPQPGPKSKRSKRSENDTTTSHNREYSSQKRNGASTAKRRTENGHISHSSTVPTLDFAFASRAPTQPTAYDSDSSSSFKRDRRSPRSTTGYSLKRTLRTPSGNRPHSSGGYSEGVGGRSSLPTSQQRPFSSDHNLSIRTTLRGPRSGLHAEPSSFASFRKPSKLKGVTSGLNAKAGRKSGSKLVHANTHNVGWPRPFQSRYEDSSDDEVAPMEFSPVRGIPKRKDGIDGDSTDLEDSSEDETVKKVLKRHEPRRRSIIPSNGKAKQAPAPVPKTDSRTITDAAIESTSVMPNQPGAFLPQLPKRRGSIFDRFGRSKHKVSDDSKIRKSELDSAARRDSPLERSRFELQRNRSLRSSLKGGDVPLSSSIEAHEPKNSNQVPITISPKEADVKDIADVVGSGPWPLRPHTNAPAAKTGAPIPPIPETGESDPERPRTSDGFMTNNGNATFHVSISGPTSPATESSNWTSRFRPRLHHRRGTSSTLGEDSIASTKSDAGTTGPGPDDKKKKKKFSLLKKAFGMSSKE</sequence>
<accession>A0A1J9PCV9</accession>
<feature type="compositionally biased region" description="Polar residues" evidence="1">
    <location>
        <begin position="929"/>
        <end position="952"/>
    </location>
</feature>
<feature type="region of interest" description="Disordered" evidence="1">
    <location>
        <begin position="347"/>
        <end position="548"/>
    </location>
</feature>
<feature type="compositionally biased region" description="Basic and acidic residues" evidence="1">
    <location>
        <begin position="594"/>
        <end position="606"/>
    </location>
</feature>
<feature type="compositionally biased region" description="Acidic residues" evidence="1">
    <location>
        <begin position="784"/>
        <end position="793"/>
    </location>
</feature>
<keyword evidence="3" id="KW-1185">Reference proteome</keyword>
<feature type="compositionally biased region" description="Basic residues" evidence="1">
    <location>
        <begin position="1426"/>
        <end position="1435"/>
    </location>
</feature>
<protein>
    <submittedName>
        <fullName evidence="2">Uncharacterized protein</fullName>
    </submittedName>
</protein>
<dbReference type="VEuPathDB" id="FungiDB:AJ78_05288"/>
<name>A0A1J9PCV9_9EURO</name>
<evidence type="ECO:0000313" key="2">
    <source>
        <dbReference type="EMBL" id="OJD14353.1"/>
    </source>
</evidence>
<feature type="compositionally biased region" description="Low complexity" evidence="1">
    <location>
        <begin position="228"/>
        <end position="240"/>
    </location>
</feature>
<evidence type="ECO:0000313" key="3">
    <source>
        <dbReference type="Proteomes" id="UP000182235"/>
    </source>
</evidence>
<feature type="compositionally biased region" description="Basic and acidic residues" evidence="1">
    <location>
        <begin position="839"/>
        <end position="849"/>
    </location>
</feature>
<evidence type="ECO:0000256" key="1">
    <source>
        <dbReference type="SAM" id="MobiDB-lite"/>
    </source>
</evidence>
<dbReference type="Proteomes" id="UP000182235">
    <property type="component" value="Unassembled WGS sequence"/>
</dbReference>
<dbReference type="OrthoDB" id="5423926at2759"/>
<feature type="compositionally biased region" description="Polar residues" evidence="1">
    <location>
        <begin position="1395"/>
        <end position="1424"/>
    </location>
</feature>
<feature type="compositionally biased region" description="Basic and acidic residues" evidence="1">
    <location>
        <begin position="1264"/>
        <end position="1306"/>
    </location>
</feature>
<feature type="region of interest" description="Disordered" evidence="1">
    <location>
        <begin position="74"/>
        <end position="121"/>
    </location>
</feature>
<feature type="compositionally biased region" description="Low complexity" evidence="1">
    <location>
        <begin position="657"/>
        <end position="667"/>
    </location>
</feature>
<feature type="compositionally biased region" description="Low complexity" evidence="1">
    <location>
        <begin position="532"/>
        <end position="548"/>
    </location>
</feature>
<proteinExistence type="predicted"/>
<feature type="compositionally biased region" description="Basic residues" evidence="1">
    <location>
        <begin position="1202"/>
        <end position="1213"/>
    </location>
</feature>
<feature type="compositionally biased region" description="Polar residues" evidence="1">
    <location>
        <begin position="360"/>
        <end position="370"/>
    </location>
</feature>
<feature type="compositionally biased region" description="Polar residues" evidence="1">
    <location>
        <begin position="755"/>
        <end position="772"/>
    </location>
</feature>
<feature type="region of interest" description="Disordered" evidence="1">
    <location>
        <begin position="566"/>
        <end position="870"/>
    </location>
</feature>
<organism evidence="2 3">
    <name type="scientific">Emergomyces pasteurianus Ep9510</name>
    <dbReference type="NCBI Taxonomy" id="1447872"/>
    <lineage>
        <taxon>Eukaryota</taxon>
        <taxon>Fungi</taxon>
        <taxon>Dikarya</taxon>
        <taxon>Ascomycota</taxon>
        <taxon>Pezizomycotina</taxon>
        <taxon>Eurotiomycetes</taxon>
        <taxon>Eurotiomycetidae</taxon>
        <taxon>Onygenales</taxon>
        <taxon>Ajellomycetaceae</taxon>
        <taxon>Emergomyces</taxon>
    </lineage>
</organism>
<feature type="compositionally biased region" description="Acidic residues" evidence="1">
    <location>
        <begin position="1185"/>
        <end position="1197"/>
    </location>
</feature>
<reference evidence="2 3" key="1">
    <citation type="submission" date="2015-07" db="EMBL/GenBank/DDBJ databases">
        <title>Emmonsia species relationships and genome sequence.</title>
        <authorList>
            <consortium name="The Broad Institute Genomics Platform"/>
            <person name="Cuomo C.A."/>
            <person name="Munoz J.F."/>
            <person name="Imamovic A."/>
            <person name="Priest M.E."/>
            <person name="Young S."/>
            <person name="Clay O.K."/>
            <person name="McEwen J.G."/>
        </authorList>
    </citation>
    <scope>NUCLEOTIDE SEQUENCE [LARGE SCALE GENOMIC DNA]</scope>
    <source>
        <strain evidence="2 3">UAMH 9510</strain>
    </source>
</reference>
<feature type="region of interest" description="Disordered" evidence="1">
    <location>
        <begin position="136"/>
        <end position="248"/>
    </location>
</feature>
<feature type="compositionally biased region" description="Low complexity" evidence="1">
    <location>
        <begin position="153"/>
        <end position="164"/>
    </location>
</feature>
<feature type="region of interest" description="Disordered" evidence="1">
    <location>
        <begin position="882"/>
        <end position="1481"/>
    </location>
</feature>
<dbReference type="STRING" id="1447872.A0A1J9PCV9"/>
<feature type="compositionally biased region" description="Polar residues" evidence="1">
    <location>
        <begin position="608"/>
        <end position="621"/>
    </location>
</feature>
<feature type="compositionally biased region" description="Polar residues" evidence="1">
    <location>
        <begin position="1436"/>
        <end position="1453"/>
    </location>
</feature>